<evidence type="ECO:0000259" key="2">
    <source>
        <dbReference type="PROSITE" id="PS50097"/>
    </source>
</evidence>
<dbReference type="InterPro" id="IPR000210">
    <property type="entry name" value="BTB/POZ_dom"/>
</dbReference>
<dbReference type="GO" id="GO:0051260">
    <property type="term" value="P:protein homooligomerization"/>
    <property type="evidence" value="ECO:0007669"/>
    <property type="project" value="InterPro"/>
</dbReference>
<protein>
    <submittedName>
        <fullName evidence="3">BTB/POZ domain protein</fullName>
    </submittedName>
</protein>
<dbReference type="PANTHER" id="PTHR11145">
    <property type="entry name" value="BTB/POZ DOMAIN-CONTAINING ADAPTER FOR CUL3-MEDIATED RHOA DEGRADATION PROTEIN FAMILY MEMBER"/>
    <property type="match status" value="1"/>
</dbReference>
<evidence type="ECO:0000256" key="1">
    <source>
        <dbReference type="ARBA" id="ARBA00006497"/>
    </source>
</evidence>
<dbReference type="InterPro" id="IPR003131">
    <property type="entry name" value="T1-type_BTB"/>
</dbReference>
<dbReference type="EMBL" id="KY684113">
    <property type="protein sequence ID" value="ARF12486.1"/>
    <property type="molecule type" value="Genomic_DNA"/>
</dbReference>
<dbReference type="Pfam" id="PF02214">
    <property type="entry name" value="BTB_2"/>
    <property type="match status" value="1"/>
</dbReference>
<evidence type="ECO:0000313" key="3">
    <source>
        <dbReference type="EMBL" id="ARF12486.1"/>
    </source>
</evidence>
<dbReference type="InterPro" id="IPR045068">
    <property type="entry name" value="BACURD1-3"/>
</dbReference>
<dbReference type="CDD" id="cd18316">
    <property type="entry name" value="BTB_POZ_KCTD-like"/>
    <property type="match status" value="1"/>
</dbReference>
<feature type="domain" description="BTB" evidence="2">
    <location>
        <begin position="2"/>
        <end position="66"/>
    </location>
</feature>
<proteinExistence type="inferred from homology"/>
<accession>A0A1V0SLA8</accession>
<reference evidence="3" key="1">
    <citation type="journal article" date="2017" name="Science">
        <title>Giant viruses with an expanded complement of translation system components.</title>
        <authorList>
            <person name="Schulz F."/>
            <person name="Yutin N."/>
            <person name="Ivanova N.N."/>
            <person name="Ortega D.R."/>
            <person name="Lee T.K."/>
            <person name="Vierheilig J."/>
            <person name="Daims H."/>
            <person name="Horn M."/>
            <person name="Wagner M."/>
            <person name="Jensen G.J."/>
            <person name="Kyrpides N.C."/>
            <person name="Koonin E.V."/>
            <person name="Woyke T."/>
        </authorList>
    </citation>
    <scope>NUCLEOTIDE SEQUENCE</scope>
    <source>
        <strain evidence="3">KNV1</strain>
    </source>
</reference>
<gene>
    <name evidence="3" type="ORF">Klosneuvirus_6_48</name>
</gene>
<dbReference type="SMART" id="SM00225">
    <property type="entry name" value="BTB"/>
    <property type="match status" value="1"/>
</dbReference>
<dbReference type="PROSITE" id="PS50097">
    <property type="entry name" value="BTB"/>
    <property type="match status" value="1"/>
</dbReference>
<sequence>METIKLNVGGVYFQTTKDTLIKSPYFSMMLNGKWSIPKDEIFIDRSGKIFEHILNLLRDPTYSYPEKYLSELDFYLMEQPENLRISFTQIRINDIEYLINKTHKCQQEGCYDDRGTVLIKYCKKHYEKNIQTITSKKPKLSEVMGEFFSD</sequence>
<name>A0A1V0SLA8_9VIRU</name>
<dbReference type="Gene3D" id="3.30.710.10">
    <property type="entry name" value="Potassium Channel Kv1.1, Chain A"/>
    <property type="match status" value="1"/>
</dbReference>
<dbReference type="InterPro" id="IPR011333">
    <property type="entry name" value="SKP1/BTB/POZ_sf"/>
</dbReference>
<organism evidence="3">
    <name type="scientific">Klosneuvirus KNV1</name>
    <dbReference type="NCBI Taxonomy" id="1977640"/>
    <lineage>
        <taxon>Viruses</taxon>
        <taxon>Varidnaviria</taxon>
        <taxon>Bamfordvirae</taxon>
        <taxon>Nucleocytoviricota</taxon>
        <taxon>Megaviricetes</taxon>
        <taxon>Imitervirales</taxon>
        <taxon>Mimiviridae</taxon>
        <taxon>Klosneuvirinae</taxon>
        <taxon>Klosneuvirus</taxon>
    </lineage>
</organism>
<comment type="similarity">
    <text evidence="1">Belongs to the mimivirus BTB/WD family.</text>
</comment>
<dbReference type="SUPFAM" id="SSF54695">
    <property type="entry name" value="POZ domain"/>
    <property type="match status" value="1"/>
</dbReference>
<dbReference type="PANTHER" id="PTHR11145:SF8">
    <property type="entry name" value="RE57120P"/>
    <property type="match status" value="1"/>
</dbReference>